<protein>
    <submittedName>
        <fullName evidence="7">WD domain, G-beta repeat, putative</fullName>
    </submittedName>
</protein>
<dbReference type="InterPro" id="IPR001680">
    <property type="entry name" value="WD40_rpt"/>
</dbReference>
<evidence type="ECO:0000313" key="8">
    <source>
        <dbReference type="Proteomes" id="UP000515908"/>
    </source>
</evidence>
<dbReference type="InterPro" id="IPR036322">
    <property type="entry name" value="WD40_repeat_dom_sf"/>
</dbReference>
<accession>A0A7G2CNJ3</accession>
<reference evidence="7 8" key="1">
    <citation type="submission" date="2020-08" db="EMBL/GenBank/DDBJ databases">
        <authorList>
            <person name="Newling K."/>
            <person name="Davey J."/>
            <person name="Forrester S."/>
        </authorList>
    </citation>
    <scope>NUCLEOTIDE SEQUENCE [LARGE SCALE GENOMIC DNA]</scope>
    <source>
        <strain evidence="8">Crithidia deanei Carvalho (ATCC PRA-265)</strain>
    </source>
</reference>
<feature type="repeat" description="WD" evidence="5">
    <location>
        <begin position="198"/>
        <end position="239"/>
    </location>
</feature>
<feature type="compositionally biased region" description="Acidic residues" evidence="6">
    <location>
        <begin position="494"/>
        <end position="505"/>
    </location>
</feature>
<dbReference type="Proteomes" id="UP000515908">
    <property type="component" value="Chromosome 19"/>
</dbReference>
<gene>
    <name evidence="7" type="ORF">ADEAN_000856200</name>
</gene>
<dbReference type="GO" id="GO:0000398">
    <property type="term" value="P:mRNA splicing, via spliceosome"/>
    <property type="evidence" value="ECO:0007669"/>
    <property type="project" value="TreeGrafter"/>
</dbReference>
<evidence type="ECO:0000256" key="6">
    <source>
        <dbReference type="SAM" id="MobiDB-lite"/>
    </source>
</evidence>
<keyword evidence="1 5" id="KW-0853">WD repeat</keyword>
<dbReference type="GO" id="GO:0005840">
    <property type="term" value="C:ribosome"/>
    <property type="evidence" value="ECO:0007669"/>
    <property type="project" value="UniProtKB-KW"/>
</dbReference>
<feature type="compositionally biased region" description="Acidic residues" evidence="6">
    <location>
        <begin position="529"/>
        <end position="539"/>
    </location>
</feature>
<dbReference type="InterPro" id="IPR020472">
    <property type="entry name" value="WD40_PAC1"/>
</dbReference>
<dbReference type="SMART" id="SM00320">
    <property type="entry name" value="WD40"/>
    <property type="match status" value="7"/>
</dbReference>
<evidence type="ECO:0000256" key="3">
    <source>
        <dbReference type="ARBA" id="ARBA00022980"/>
    </source>
</evidence>
<feature type="compositionally biased region" description="Basic and acidic residues" evidence="6">
    <location>
        <begin position="506"/>
        <end position="528"/>
    </location>
</feature>
<dbReference type="PANTHER" id="PTHR19846">
    <property type="entry name" value="WD40 REPEAT PROTEIN"/>
    <property type="match status" value="1"/>
</dbReference>
<evidence type="ECO:0000256" key="5">
    <source>
        <dbReference type="PROSITE-ProRule" id="PRU00221"/>
    </source>
</evidence>
<sequence>MSSKDSYSKAPLALVQSRLEYLSPSSTKAAAARHTALKNIYIQNIENTIQQQQQNVQKVVKRFRLTSSVRNVRIQNNNGGVSGSCCLSFSSCATTHVGEKDLLVLGSVDGVLSVWDLQTPSSAPVCIESSVRERHSTGRVRSIVAHPSLPLWYSTTMNDRSITAWQLTSEEQNTPYHLVRHAEAVPTESEANENSNNHHYHTACIQQLAMHPAGHVLASVSKDNTLKLYDVEQHQQVILSHSASNHNQTSGLQHLYTQDGFHIKDCNSGLRSVSFHPDGALLIVGDDAGRVSAFDVRNGRFVFSTNHPNRNGGYGHLGSVRAVQWSPCGVRFASGGADHIINLWDARMLYRSHNNTTNTNGGSAAPTPIVQFLGHDDHLTSLQFYACQGSLVADALVSTALDHTVRLWDMNTGLCVRTLQSDAPVYDQTQLCTSPEQNSKGIVTVGHAKYWSLWEAATDDNEDVFSFLPQVVENEETITLQQNSHQPPAVSAIDNEESEEEDEMEALLKKKTEEKKKEESTTIEKEESSSEDEMMALRR</sequence>
<keyword evidence="8" id="KW-1185">Reference proteome</keyword>
<dbReference type="InterPro" id="IPR019775">
    <property type="entry name" value="WD40_repeat_CS"/>
</dbReference>
<dbReference type="EMBL" id="LR877163">
    <property type="protein sequence ID" value="CAD2221035.1"/>
    <property type="molecule type" value="Genomic_DNA"/>
</dbReference>
<feature type="repeat" description="WD" evidence="5">
    <location>
        <begin position="313"/>
        <end position="345"/>
    </location>
</feature>
<dbReference type="VEuPathDB" id="TriTrypDB:ADEAN_000856200"/>
<name>A0A7G2CNJ3_9TRYP</name>
<evidence type="ECO:0000256" key="2">
    <source>
        <dbReference type="ARBA" id="ARBA00022737"/>
    </source>
</evidence>
<feature type="region of interest" description="Disordered" evidence="6">
    <location>
        <begin position="480"/>
        <end position="539"/>
    </location>
</feature>
<dbReference type="InterPro" id="IPR015943">
    <property type="entry name" value="WD40/YVTN_repeat-like_dom_sf"/>
</dbReference>
<dbReference type="PRINTS" id="PR00320">
    <property type="entry name" value="GPROTEINBRPT"/>
</dbReference>
<keyword evidence="4" id="KW-0687">Ribonucleoprotein</keyword>
<dbReference type="PROSITE" id="PS50082">
    <property type="entry name" value="WD_REPEATS_2"/>
    <property type="match status" value="3"/>
</dbReference>
<dbReference type="PROSITE" id="PS00678">
    <property type="entry name" value="WD_REPEATS_1"/>
    <property type="match status" value="1"/>
</dbReference>
<proteinExistence type="predicted"/>
<feature type="repeat" description="WD" evidence="5">
    <location>
        <begin position="372"/>
        <end position="418"/>
    </location>
</feature>
<evidence type="ECO:0000256" key="4">
    <source>
        <dbReference type="ARBA" id="ARBA00023274"/>
    </source>
</evidence>
<dbReference type="AlphaFoldDB" id="A0A7G2CNJ3"/>
<evidence type="ECO:0000256" key="1">
    <source>
        <dbReference type="ARBA" id="ARBA00022574"/>
    </source>
</evidence>
<dbReference type="GO" id="GO:0046540">
    <property type="term" value="C:U4/U6 x U5 tri-snRNP complex"/>
    <property type="evidence" value="ECO:0007669"/>
    <property type="project" value="TreeGrafter"/>
</dbReference>
<dbReference type="PANTHER" id="PTHR19846:SF0">
    <property type="entry name" value="PRE-MRNA PROCESSING FACTOR 4"/>
    <property type="match status" value="1"/>
</dbReference>
<dbReference type="GO" id="GO:0030621">
    <property type="term" value="F:U4 snRNA binding"/>
    <property type="evidence" value="ECO:0007669"/>
    <property type="project" value="TreeGrafter"/>
</dbReference>
<dbReference type="Pfam" id="PF00400">
    <property type="entry name" value="WD40"/>
    <property type="match status" value="4"/>
</dbReference>
<keyword evidence="3" id="KW-0689">Ribosomal protein</keyword>
<keyword evidence="2" id="KW-0677">Repeat</keyword>
<dbReference type="GO" id="GO:0017070">
    <property type="term" value="F:U6 snRNA binding"/>
    <property type="evidence" value="ECO:0007669"/>
    <property type="project" value="TreeGrafter"/>
</dbReference>
<organism evidence="7 8">
    <name type="scientific">Angomonas deanei</name>
    <dbReference type="NCBI Taxonomy" id="59799"/>
    <lineage>
        <taxon>Eukaryota</taxon>
        <taxon>Discoba</taxon>
        <taxon>Euglenozoa</taxon>
        <taxon>Kinetoplastea</taxon>
        <taxon>Metakinetoplastina</taxon>
        <taxon>Trypanosomatida</taxon>
        <taxon>Trypanosomatidae</taxon>
        <taxon>Strigomonadinae</taxon>
        <taxon>Angomonas</taxon>
    </lineage>
</organism>
<dbReference type="SUPFAM" id="SSF50978">
    <property type="entry name" value="WD40 repeat-like"/>
    <property type="match status" value="1"/>
</dbReference>
<evidence type="ECO:0000313" key="7">
    <source>
        <dbReference type="EMBL" id="CAD2221035.1"/>
    </source>
</evidence>
<dbReference type="PROSITE" id="PS50294">
    <property type="entry name" value="WD_REPEATS_REGION"/>
    <property type="match status" value="1"/>
</dbReference>
<dbReference type="Gene3D" id="2.130.10.10">
    <property type="entry name" value="YVTN repeat-like/Quinoprotein amine dehydrogenase"/>
    <property type="match status" value="2"/>
</dbReference>